<evidence type="ECO:0000256" key="1">
    <source>
        <dbReference type="ARBA" id="ARBA00023239"/>
    </source>
</evidence>
<gene>
    <name evidence="3" type="ORF">SAMN05660859_2651</name>
</gene>
<dbReference type="InterPro" id="IPR006680">
    <property type="entry name" value="Amidohydro-rel"/>
</dbReference>
<dbReference type="Proteomes" id="UP000198889">
    <property type="component" value="Unassembled WGS sequence"/>
</dbReference>
<evidence type="ECO:0000259" key="2">
    <source>
        <dbReference type="Pfam" id="PF04909"/>
    </source>
</evidence>
<dbReference type="GO" id="GO:0016831">
    <property type="term" value="F:carboxy-lyase activity"/>
    <property type="evidence" value="ECO:0007669"/>
    <property type="project" value="InterPro"/>
</dbReference>
<reference evidence="4" key="1">
    <citation type="submission" date="2016-10" db="EMBL/GenBank/DDBJ databases">
        <authorList>
            <person name="Varghese N."/>
            <person name="Submissions S."/>
        </authorList>
    </citation>
    <scope>NUCLEOTIDE SEQUENCE [LARGE SCALE GENOMIC DNA]</scope>
    <source>
        <strain evidence="4">CGMCC 1.1761</strain>
    </source>
</reference>
<dbReference type="GO" id="GO:0019748">
    <property type="term" value="P:secondary metabolic process"/>
    <property type="evidence" value="ECO:0007669"/>
    <property type="project" value="TreeGrafter"/>
</dbReference>
<dbReference type="Pfam" id="PF04909">
    <property type="entry name" value="Amidohydro_2"/>
    <property type="match status" value="1"/>
</dbReference>
<sequence length="326" mass="36141">MRKIALEEHFTTPELAKYVARPTQSDAIFADVERRLVDFDELRLEMMDRTGIELMVLSVTTPGVQGVRDTQEAIRLARGANDFLASEVQKRPDRYAGFAHLALQNAEAAAAELERAVSELGFRGALINGQTNGHYLDEDRYLPFWERVEELDVPIYLHPGAMADQPAMFAHRPEIGGPIWAWTAETAAHALRLVFGGTLTRFPKVKIILGHMGETLPFLLWRLDSRREFDLGETLAPDALPSAIIKRNIAVTTSGVCDPGALIATLQALGDDNVMFSVDYPYEDPQVASDFIEFAPISEDVRAKVCHGNAERLLRLSIGAGKIRST</sequence>
<dbReference type="Gene3D" id="3.20.20.140">
    <property type="entry name" value="Metal-dependent hydrolases"/>
    <property type="match status" value="1"/>
</dbReference>
<feature type="domain" description="Amidohydrolase-related" evidence="2">
    <location>
        <begin position="47"/>
        <end position="316"/>
    </location>
</feature>
<proteinExistence type="predicted"/>
<dbReference type="GO" id="GO:0016787">
    <property type="term" value="F:hydrolase activity"/>
    <property type="evidence" value="ECO:0007669"/>
    <property type="project" value="InterPro"/>
</dbReference>
<accession>A0A1G4SYM1</accession>
<dbReference type="EMBL" id="FMTP01000003">
    <property type="protein sequence ID" value="SCW74274.1"/>
    <property type="molecule type" value="Genomic_DNA"/>
</dbReference>
<dbReference type="PANTHER" id="PTHR21240">
    <property type="entry name" value="2-AMINO-3-CARBOXYLMUCONATE-6-SEMIALDEHYDE DECARBOXYLASE"/>
    <property type="match status" value="1"/>
</dbReference>
<dbReference type="InterPro" id="IPR032465">
    <property type="entry name" value="ACMSD"/>
</dbReference>
<dbReference type="AlphaFoldDB" id="A0A1G4SYM1"/>
<keyword evidence="4" id="KW-1185">Reference proteome</keyword>
<name>A0A1G4SYM1_9HYPH</name>
<dbReference type="GO" id="GO:0005829">
    <property type="term" value="C:cytosol"/>
    <property type="evidence" value="ECO:0007669"/>
    <property type="project" value="TreeGrafter"/>
</dbReference>
<dbReference type="PANTHER" id="PTHR21240:SF30">
    <property type="entry name" value="AMIDOHYDROLASE-RELATED DOMAIN-CONTAINING PROTEIN-RELATED"/>
    <property type="match status" value="1"/>
</dbReference>
<dbReference type="RefSeq" id="WP_091440296.1">
    <property type="nucleotide sequence ID" value="NZ_FMTP01000003.1"/>
</dbReference>
<protein>
    <submittedName>
        <fullName evidence="3">2,3-dihydroxybenzoate decarboxylase</fullName>
    </submittedName>
</protein>
<dbReference type="SUPFAM" id="SSF51556">
    <property type="entry name" value="Metallo-dependent hydrolases"/>
    <property type="match status" value="1"/>
</dbReference>
<evidence type="ECO:0000313" key="3">
    <source>
        <dbReference type="EMBL" id="SCW74274.1"/>
    </source>
</evidence>
<dbReference type="STRING" id="177413.SAMN05660859_2651"/>
<organism evidence="3 4">
    <name type="scientific">Ancylobacter rudongensis</name>
    <dbReference type="NCBI Taxonomy" id="177413"/>
    <lineage>
        <taxon>Bacteria</taxon>
        <taxon>Pseudomonadati</taxon>
        <taxon>Pseudomonadota</taxon>
        <taxon>Alphaproteobacteria</taxon>
        <taxon>Hyphomicrobiales</taxon>
        <taxon>Xanthobacteraceae</taxon>
        <taxon>Ancylobacter</taxon>
    </lineage>
</organism>
<keyword evidence="1" id="KW-0456">Lyase</keyword>
<evidence type="ECO:0000313" key="4">
    <source>
        <dbReference type="Proteomes" id="UP000198889"/>
    </source>
</evidence>
<dbReference type="InterPro" id="IPR032466">
    <property type="entry name" value="Metal_Hydrolase"/>
</dbReference>